<proteinExistence type="predicted"/>
<sequence length="94" mass="11069">MANTPSIQAECEEYWAQIDECVERINRTLHNVEDRGDLQSLLDTIFVNFCLEEIEDAKDICRIMEQHDHESPMQLVRDAEERLNNLMNRYAGQN</sequence>
<accession>A0A8S1FFK1</accession>
<dbReference type="EMBL" id="CADEPM010000010">
    <property type="protein sequence ID" value="CAB3410510.1"/>
    <property type="molecule type" value="Genomic_DNA"/>
</dbReference>
<comment type="caution">
    <text evidence="1">The sequence shown here is derived from an EMBL/GenBank/DDBJ whole genome shotgun (WGS) entry which is preliminary data.</text>
</comment>
<keyword evidence="2" id="KW-1185">Reference proteome</keyword>
<reference evidence="1 2" key="1">
    <citation type="submission" date="2020-04" db="EMBL/GenBank/DDBJ databases">
        <authorList>
            <person name="Laetsch R D."/>
            <person name="Stevens L."/>
            <person name="Kumar S."/>
            <person name="Blaxter L. M."/>
        </authorList>
    </citation>
    <scope>NUCLEOTIDE SEQUENCE [LARGE SCALE GENOMIC DNA]</scope>
</reference>
<organism evidence="1 2">
    <name type="scientific">Caenorhabditis bovis</name>
    <dbReference type="NCBI Taxonomy" id="2654633"/>
    <lineage>
        <taxon>Eukaryota</taxon>
        <taxon>Metazoa</taxon>
        <taxon>Ecdysozoa</taxon>
        <taxon>Nematoda</taxon>
        <taxon>Chromadorea</taxon>
        <taxon>Rhabditida</taxon>
        <taxon>Rhabditina</taxon>
        <taxon>Rhabditomorpha</taxon>
        <taxon>Rhabditoidea</taxon>
        <taxon>Rhabditidae</taxon>
        <taxon>Peloderinae</taxon>
        <taxon>Caenorhabditis</taxon>
    </lineage>
</organism>
<dbReference type="Proteomes" id="UP000494206">
    <property type="component" value="Unassembled WGS sequence"/>
</dbReference>
<gene>
    <name evidence="1" type="ORF">CBOVIS_LOCUS12029</name>
</gene>
<evidence type="ECO:0000313" key="1">
    <source>
        <dbReference type="EMBL" id="CAB3410510.1"/>
    </source>
</evidence>
<evidence type="ECO:0000313" key="2">
    <source>
        <dbReference type="Proteomes" id="UP000494206"/>
    </source>
</evidence>
<name>A0A8S1FFK1_9PELO</name>
<protein>
    <submittedName>
        <fullName evidence="1">Uncharacterized protein</fullName>
    </submittedName>
</protein>
<dbReference type="AlphaFoldDB" id="A0A8S1FFK1"/>